<dbReference type="Pfam" id="PF07690">
    <property type="entry name" value="MFS_1"/>
    <property type="match status" value="1"/>
</dbReference>
<organism evidence="10 11">
    <name type="scientific">Cohnella cellulosilytica</name>
    <dbReference type="NCBI Taxonomy" id="986710"/>
    <lineage>
        <taxon>Bacteria</taxon>
        <taxon>Bacillati</taxon>
        <taxon>Bacillota</taxon>
        <taxon>Bacilli</taxon>
        <taxon>Bacillales</taxon>
        <taxon>Paenibacillaceae</taxon>
        <taxon>Cohnella</taxon>
    </lineage>
</organism>
<dbReference type="InterPro" id="IPR001958">
    <property type="entry name" value="Tet-R_TetA/multi-R_MdtG-like"/>
</dbReference>
<dbReference type="InterPro" id="IPR020846">
    <property type="entry name" value="MFS_dom"/>
</dbReference>
<evidence type="ECO:0000256" key="7">
    <source>
        <dbReference type="ARBA" id="ARBA00023136"/>
    </source>
</evidence>
<evidence type="ECO:0000256" key="3">
    <source>
        <dbReference type="ARBA" id="ARBA00022448"/>
    </source>
</evidence>
<dbReference type="CDD" id="cd17474">
    <property type="entry name" value="MFS_YfmO_like"/>
    <property type="match status" value="1"/>
</dbReference>
<accession>A0ABW2FNH5</accession>
<evidence type="ECO:0000256" key="6">
    <source>
        <dbReference type="ARBA" id="ARBA00022989"/>
    </source>
</evidence>
<evidence type="ECO:0000259" key="9">
    <source>
        <dbReference type="PROSITE" id="PS50850"/>
    </source>
</evidence>
<dbReference type="PRINTS" id="PR01035">
    <property type="entry name" value="TCRTETA"/>
</dbReference>
<feature type="transmembrane region" description="Helical" evidence="8">
    <location>
        <begin position="44"/>
        <end position="66"/>
    </location>
</feature>
<feature type="transmembrane region" description="Helical" evidence="8">
    <location>
        <begin position="313"/>
        <end position="331"/>
    </location>
</feature>
<proteinExistence type="inferred from homology"/>
<gene>
    <name evidence="10" type="ORF">ACFQMJ_34245</name>
</gene>
<protein>
    <submittedName>
        <fullName evidence="10">MFS transporter</fullName>
    </submittedName>
</protein>
<feature type="transmembrane region" description="Helical" evidence="8">
    <location>
        <begin position="288"/>
        <end position="307"/>
    </location>
</feature>
<sequence length="402" mass="42289">METRKKRDILSIATVPLTMTLANSMLIPVLPAMQQALKISSLQASWIITAYATVAILFIPLAGYLSDRYGRKAVILPSLLLVCVAGAAAGIVAAIGSRNAYGLILGARLLQGLGSAGCFPVVLPLVGDLFKRDQDVSQGLGLIETANTFGKVVSPILGSALAIWSWYAPFFAIPAFGLISFLLVLVFVKTPHGSDDNSSKRVGLGAFVRSVLALIKAEGKWLYCIFAIGGIAMFVIFGSLFYLSETLEERGMKSIYKGLVLAIPLGGLCLVAYLSGKWIGKNKARMKWTSLIGFAIATAALLALGLMKRDGTWWIAALLALSSSGIGAALPSMDALLTGGIDKDQRGTVTSLYSSMRFIGVAAGPPASALLMDVSGGALFLVAAGTALLATLLNLFAIRPER</sequence>
<keyword evidence="7 8" id="KW-0472">Membrane</keyword>
<feature type="transmembrane region" description="Helical" evidence="8">
    <location>
        <begin position="73"/>
        <end position="97"/>
    </location>
</feature>
<name>A0ABW2FNH5_9BACL</name>
<feature type="transmembrane region" description="Helical" evidence="8">
    <location>
        <begin position="255"/>
        <end position="276"/>
    </location>
</feature>
<feature type="domain" description="Major facilitator superfamily (MFS) profile" evidence="9">
    <location>
        <begin position="8"/>
        <end position="402"/>
    </location>
</feature>
<dbReference type="PROSITE" id="PS50850">
    <property type="entry name" value="MFS"/>
    <property type="match status" value="1"/>
</dbReference>
<feature type="transmembrane region" description="Helical" evidence="8">
    <location>
        <begin position="378"/>
        <end position="398"/>
    </location>
</feature>
<dbReference type="InterPro" id="IPR036259">
    <property type="entry name" value="MFS_trans_sf"/>
</dbReference>
<dbReference type="InterPro" id="IPR005829">
    <property type="entry name" value="Sugar_transporter_CS"/>
</dbReference>
<dbReference type="EMBL" id="JBHTAI010000038">
    <property type="protein sequence ID" value="MFC7153616.1"/>
    <property type="molecule type" value="Genomic_DNA"/>
</dbReference>
<evidence type="ECO:0000313" key="10">
    <source>
        <dbReference type="EMBL" id="MFC7153616.1"/>
    </source>
</evidence>
<keyword evidence="4" id="KW-1003">Cell membrane</keyword>
<feature type="transmembrane region" description="Helical" evidence="8">
    <location>
        <begin position="170"/>
        <end position="188"/>
    </location>
</feature>
<dbReference type="RefSeq" id="WP_378050453.1">
    <property type="nucleotide sequence ID" value="NZ_JBHMDN010000026.1"/>
</dbReference>
<keyword evidence="6 8" id="KW-1133">Transmembrane helix</keyword>
<reference evidence="11" key="1">
    <citation type="journal article" date="2019" name="Int. J. Syst. Evol. Microbiol.">
        <title>The Global Catalogue of Microorganisms (GCM) 10K type strain sequencing project: providing services to taxonomists for standard genome sequencing and annotation.</title>
        <authorList>
            <consortium name="The Broad Institute Genomics Platform"/>
            <consortium name="The Broad Institute Genome Sequencing Center for Infectious Disease"/>
            <person name="Wu L."/>
            <person name="Ma J."/>
        </authorList>
    </citation>
    <scope>NUCLEOTIDE SEQUENCE [LARGE SCALE GENOMIC DNA]</scope>
    <source>
        <strain evidence="11">KCTC 12907</strain>
    </source>
</reference>
<feature type="transmembrane region" description="Helical" evidence="8">
    <location>
        <begin position="142"/>
        <end position="164"/>
    </location>
</feature>
<keyword evidence="5 8" id="KW-0812">Transmembrane</keyword>
<dbReference type="PANTHER" id="PTHR43124:SF3">
    <property type="entry name" value="CHLORAMPHENICOL EFFLUX PUMP RV0191"/>
    <property type="match status" value="1"/>
</dbReference>
<feature type="transmembrane region" description="Helical" evidence="8">
    <location>
        <begin position="109"/>
        <end position="130"/>
    </location>
</feature>
<comment type="caution">
    <text evidence="10">The sequence shown here is derived from an EMBL/GenBank/DDBJ whole genome shotgun (WGS) entry which is preliminary data.</text>
</comment>
<evidence type="ECO:0000256" key="1">
    <source>
        <dbReference type="ARBA" id="ARBA00004651"/>
    </source>
</evidence>
<comment type="similarity">
    <text evidence="2">Belongs to the major facilitator superfamily. TCR/Tet family.</text>
</comment>
<evidence type="ECO:0000256" key="5">
    <source>
        <dbReference type="ARBA" id="ARBA00022692"/>
    </source>
</evidence>
<dbReference type="InterPro" id="IPR050189">
    <property type="entry name" value="MFS_Efflux_Transporters"/>
</dbReference>
<feature type="transmembrane region" description="Helical" evidence="8">
    <location>
        <begin position="352"/>
        <end position="372"/>
    </location>
</feature>
<dbReference type="PROSITE" id="PS00216">
    <property type="entry name" value="SUGAR_TRANSPORT_1"/>
    <property type="match status" value="1"/>
</dbReference>
<dbReference type="Gene3D" id="1.20.1250.20">
    <property type="entry name" value="MFS general substrate transporter like domains"/>
    <property type="match status" value="1"/>
</dbReference>
<dbReference type="InterPro" id="IPR011701">
    <property type="entry name" value="MFS"/>
</dbReference>
<dbReference type="PANTHER" id="PTHR43124">
    <property type="entry name" value="PURINE EFFLUX PUMP PBUE"/>
    <property type="match status" value="1"/>
</dbReference>
<evidence type="ECO:0000256" key="4">
    <source>
        <dbReference type="ARBA" id="ARBA00022475"/>
    </source>
</evidence>
<keyword evidence="3" id="KW-0813">Transport</keyword>
<feature type="transmembrane region" description="Helical" evidence="8">
    <location>
        <begin position="221"/>
        <end position="243"/>
    </location>
</feature>
<evidence type="ECO:0000313" key="11">
    <source>
        <dbReference type="Proteomes" id="UP001596378"/>
    </source>
</evidence>
<dbReference type="Proteomes" id="UP001596378">
    <property type="component" value="Unassembled WGS sequence"/>
</dbReference>
<dbReference type="SUPFAM" id="SSF103473">
    <property type="entry name" value="MFS general substrate transporter"/>
    <property type="match status" value="1"/>
</dbReference>
<keyword evidence="11" id="KW-1185">Reference proteome</keyword>
<evidence type="ECO:0000256" key="2">
    <source>
        <dbReference type="ARBA" id="ARBA00007520"/>
    </source>
</evidence>
<feature type="transmembrane region" description="Helical" evidence="8">
    <location>
        <begin position="12"/>
        <end position="32"/>
    </location>
</feature>
<comment type="subcellular location">
    <subcellularLocation>
        <location evidence="1">Cell membrane</location>
        <topology evidence="1">Multi-pass membrane protein</topology>
    </subcellularLocation>
</comment>
<evidence type="ECO:0000256" key="8">
    <source>
        <dbReference type="SAM" id="Phobius"/>
    </source>
</evidence>